<accession>A0ABM8HWL8</accession>
<dbReference type="Pfam" id="PF18978">
    <property type="entry name" value="DUF5714"/>
    <property type="match status" value="1"/>
</dbReference>
<feature type="domain" description="DUF5714" evidence="1">
    <location>
        <begin position="59"/>
        <end position="222"/>
    </location>
</feature>
<name>A0ABM8HWL8_9BACT</name>
<gene>
    <name evidence="2" type="ORF">DESUT3_25790</name>
</gene>
<dbReference type="Proteomes" id="UP001319827">
    <property type="component" value="Chromosome"/>
</dbReference>
<evidence type="ECO:0000313" key="3">
    <source>
        <dbReference type="Proteomes" id="UP001319827"/>
    </source>
</evidence>
<dbReference type="InterPro" id="IPR043768">
    <property type="entry name" value="DUF5714"/>
</dbReference>
<evidence type="ECO:0000259" key="1">
    <source>
        <dbReference type="Pfam" id="PF18978"/>
    </source>
</evidence>
<proteinExistence type="predicted"/>
<evidence type="ECO:0000313" key="2">
    <source>
        <dbReference type="EMBL" id="BCR05510.1"/>
    </source>
</evidence>
<reference evidence="2 3" key="1">
    <citation type="journal article" date="2016" name="C (Basel)">
        <title>Selective Growth of and Electricity Production by Marine Exoelectrogenic Bacteria in Self-Aggregated Hydrogel of Microbially Reduced Graphene Oxide.</title>
        <authorList>
            <person name="Yoshida N."/>
            <person name="Goto Y."/>
            <person name="Miyata Y."/>
        </authorList>
    </citation>
    <scope>NUCLEOTIDE SEQUENCE [LARGE SCALE GENOMIC DNA]</scope>
    <source>
        <strain evidence="2 3">NIT-T3</strain>
    </source>
</reference>
<reference evidence="2 3" key="2">
    <citation type="journal article" date="2021" name="Int. J. Syst. Evol. Microbiol.">
        <title>Isolation and Polyphasic Characterization of Desulfuromonas versatilis sp. Nov., an Electrogenic Bacteria Capable of Versatile Metabolism Isolated from a Graphene Oxide-Reducing Enrichment Culture.</title>
        <authorList>
            <person name="Xie L."/>
            <person name="Yoshida N."/>
            <person name="Ishii S."/>
            <person name="Meng L."/>
        </authorList>
    </citation>
    <scope>NUCLEOTIDE SEQUENCE [LARGE SCALE GENOMIC DNA]</scope>
    <source>
        <strain evidence="2 3">NIT-T3</strain>
    </source>
</reference>
<organism evidence="2 3">
    <name type="scientific">Desulfuromonas versatilis</name>
    <dbReference type="NCBI Taxonomy" id="2802975"/>
    <lineage>
        <taxon>Bacteria</taxon>
        <taxon>Pseudomonadati</taxon>
        <taxon>Thermodesulfobacteriota</taxon>
        <taxon>Desulfuromonadia</taxon>
        <taxon>Desulfuromonadales</taxon>
        <taxon>Desulfuromonadaceae</taxon>
        <taxon>Desulfuromonas</taxon>
    </lineage>
</organism>
<sequence length="229" mass="23638">MVCGADLIYAQEAKAVSCQYCGQAGTSLICCPDGHYVCDSCHGAGSLAVLEKLAGRVRGAAPEQILEELLQLPALPMHGPEHHPMVALALLLAVAKAGRHIPDNAVAEALRRGMQVPGGACGYLGGCGAGISLGVAVSLLTGATPLKGKERALANRASALGLIAAGDGEARCCKRALRNAVREGRRFLGEELGIDLPAATGRAICRDVARNRECAMTRCSYFPPGEGPL</sequence>
<dbReference type="EMBL" id="AP024355">
    <property type="protein sequence ID" value="BCR05510.1"/>
    <property type="molecule type" value="Genomic_DNA"/>
</dbReference>
<protein>
    <recommendedName>
        <fullName evidence="1">DUF5714 domain-containing protein</fullName>
    </recommendedName>
</protein>
<keyword evidence="3" id="KW-1185">Reference proteome</keyword>